<dbReference type="Pfam" id="PF09991">
    <property type="entry name" value="DUF2232"/>
    <property type="match status" value="1"/>
</dbReference>
<protein>
    <submittedName>
        <fullName evidence="2">Putative membrane protein DUF2232</fullName>
    </submittedName>
</protein>
<feature type="transmembrane region" description="Helical" evidence="1">
    <location>
        <begin position="117"/>
        <end position="136"/>
    </location>
</feature>
<accession>A0A317PNU8</accession>
<dbReference type="RefSeq" id="WP_110031948.1">
    <property type="nucleotide sequence ID" value="NZ_QGTR01000002.1"/>
</dbReference>
<keyword evidence="3" id="KW-1185">Reference proteome</keyword>
<gene>
    <name evidence="2" type="ORF">DFR52_102921</name>
</gene>
<feature type="transmembrane region" description="Helical" evidence="1">
    <location>
        <begin position="56"/>
        <end position="84"/>
    </location>
</feature>
<keyword evidence="1" id="KW-0472">Membrane</keyword>
<dbReference type="AlphaFoldDB" id="A0A317PNU8"/>
<evidence type="ECO:0000256" key="1">
    <source>
        <dbReference type="SAM" id="Phobius"/>
    </source>
</evidence>
<keyword evidence="1" id="KW-0812">Transmembrane</keyword>
<organism evidence="2 3">
    <name type="scientific">Hoeflea marina</name>
    <dbReference type="NCBI Taxonomy" id="274592"/>
    <lineage>
        <taxon>Bacteria</taxon>
        <taxon>Pseudomonadati</taxon>
        <taxon>Pseudomonadota</taxon>
        <taxon>Alphaproteobacteria</taxon>
        <taxon>Hyphomicrobiales</taxon>
        <taxon>Rhizobiaceae</taxon>
        <taxon>Hoeflea</taxon>
    </lineage>
</organism>
<proteinExistence type="predicted"/>
<reference evidence="2 3" key="1">
    <citation type="submission" date="2018-05" db="EMBL/GenBank/DDBJ databases">
        <title>Genomic Encyclopedia of Type Strains, Phase IV (KMG-IV): sequencing the most valuable type-strain genomes for metagenomic binning, comparative biology and taxonomic classification.</title>
        <authorList>
            <person name="Goeker M."/>
        </authorList>
    </citation>
    <scope>NUCLEOTIDE SEQUENCE [LARGE SCALE GENOMIC DNA]</scope>
    <source>
        <strain evidence="2 3">DSM 16791</strain>
    </source>
</reference>
<feature type="transmembrane region" description="Helical" evidence="1">
    <location>
        <begin position="225"/>
        <end position="243"/>
    </location>
</feature>
<dbReference type="EMBL" id="QGTR01000002">
    <property type="protein sequence ID" value="PWW02253.1"/>
    <property type="molecule type" value="Genomic_DNA"/>
</dbReference>
<name>A0A317PNU8_9HYPH</name>
<dbReference type="InterPro" id="IPR018710">
    <property type="entry name" value="DUF2232"/>
</dbReference>
<feature type="transmembrane region" description="Helical" evidence="1">
    <location>
        <begin position="249"/>
        <end position="268"/>
    </location>
</feature>
<feature type="transmembrane region" description="Helical" evidence="1">
    <location>
        <begin position="30"/>
        <end position="50"/>
    </location>
</feature>
<keyword evidence="1" id="KW-1133">Transmembrane helix</keyword>
<feature type="transmembrane region" description="Helical" evidence="1">
    <location>
        <begin position="280"/>
        <end position="302"/>
    </location>
</feature>
<feature type="transmembrane region" description="Helical" evidence="1">
    <location>
        <begin position="177"/>
        <end position="204"/>
    </location>
</feature>
<evidence type="ECO:0000313" key="3">
    <source>
        <dbReference type="Proteomes" id="UP000246352"/>
    </source>
</evidence>
<feature type="transmembrane region" description="Helical" evidence="1">
    <location>
        <begin position="6"/>
        <end position="23"/>
    </location>
</feature>
<sequence length="317" mass="32672">MPLQTTSILVGLLAGLSTALLLVSAGMPSLLSIFLAAAATMPVLIAGLGWSNLASGIAVVSAAAIVAMVTAPLAAGVTAVTTLLPAAWMAHLSNLARPAEELGGEAGAVIWYPLPDMLLRACVVVVLGLCVLGYAVGYGPELVERMVDALVKSLGEGNAEFQPGAEAITEIKGFTAYFIPIVQGATGVIVLMASLYLAAAIVRLSGRSKRPRDDVPMQLRMPRGGIFAFVAGLALTFAGGPLAYVGWAIVGAFGAGFALAGFAILHALTRGKPWRGMALWLTYVSVVLFTVPLILFLFLGLADTARSSGSSNQHPRT</sequence>
<evidence type="ECO:0000313" key="2">
    <source>
        <dbReference type="EMBL" id="PWW02253.1"/>
    </source>
</evidence>
<dbReference type="Proteomes" id="UP000246352">
    <property type="component" value="Unassembled WGS sequence"/>
</dbReference>
<dbReference type="OrthoDB" id="8454704at2"/>
<comment type="caution">
    <text evidence="2">The sequence shown here is derived from an EMBL/GenBank/DDBJ whole genome shotgun (WGS) entry which is preliminary data.</text>
</comment>